<name>L8GYQ1_ACACF</name>
<dbReference type="InterPro" id="IPR016135">
    <property type="entry name" value="UBQ-conjugating_enzyme/RWD"/>
</dbReference>
<proteinExistence type="predicted"/>
<feature type="compositionally biased region" description="Basic and acidic residues" evidence="1">
    <location>
        <begin position="20"/>
        <end position="32"/>
    </location>
</feature>
<feature type="domain" description="UBC core" evidence="2">
    <location>
        <begin position="41"/>
        <end position="199"/>
    </location>
</feature>
<accession>L8GYQ1</accession>
<dbReference type="VEuPathDB" id="AmoebaDB:ACA1_138360"/>
<dbReference type="Gene3D" id="3.10.110.10">
    <property type="entry name" value="Ubiquitin Conjugating Enzyme"/>
    <property type="match status" value="1"/>
</dbReference>
<dbReference type="InterPro" id="IPR000608">
    <property type="entry name" value="UBC"/>
</dbReference>
<dbReference type="KEGG" id="acan:ACA1_138360"/>
<dbReference type="EMBL" id="KB007956">
    <property type="protein sequence ID" value="ELR18414.1"/>
    <property type="molecule type" value="Genomic_DNA"/>
</dbReference>
<reference evidence="3 4" key="1">
    <citation type="journal article" date="2013" name="Genome Biol.">
        <title>Genome of Acanthamoeba castellanii highlights extensive lateral gene transfer and early evolution of tyrosine kinase signaling.</title>
        <authorList>
            <person name="Clarke M."/>
            <person name="Lohan A.J."/>
            <person name="Liu B."/>
            <person name="Lagkouvardos I."/>
            <person name="Roy S."/>
            <person name="Zafar N."/>
            <person name="Bertelli C."/>
            <person name="Schilde C."/>
            <person name="Kianianmomeni A."/>
            <person name="Burglin T.R."/>
            <person name="Frech C."/>
            <person name="Turcotte B."/>
            <person name="Kopec K.O."/>
            <person name="Synnott J.M."/>
            <person name="Choo C."/>
            <person name="Paponov I."/>
            <person name="Finkler A."/>
            <person name="Soon Heng Tan C."/>
            <person name="Hutchins A.P."/>
            <person name="Weinmeier T."/>
            <person name="Rattei T."/>
            <person name="Chu J.S."/>
            <person name="Gimenez G."/>
            <person name="Irimia M."/>
            <person name="Rigden D.J."/>
            <person name="Fitzpatrick D.A."/>
            <person name="Lorenzo-Morales J."/>
            <person name="Bateman A."/>
            <person name="Chiu C.H."/>
            <person name="Tang P."/>
            <person name="Hegemann P."/>
            <person name="Fromm H."/>
            <person name="Raoult D."/>
            <person name="Greub G."/>
            <person name="Miranda-Saavedra D."/>
            <person name="Chen N."/>
            <person name="Nash P."/>
            <person name="Ginger M.L."/>
            <person name="Horn M."/>
            <person name="Schaap P."/>
            <person name="Caler L."/>
            <person name="Loftus B."/>
        </authorList>
    </citation>
    <scope>NUCLEOTIDE SEQUENCE [LARGE SCALE GENOMIC DNA]</scope>
    <source>
        <strain evidence="3 4">Neff</strain>
    </source>
</reference>
<keyword evidence="4" id="KW-1185">Reference proteome</keyword>
<dbReference type="OrthoDB" id="1926878at2759"/>
<dbReference type="CDD" id="cd23802">
    <property type="entry name" value="UBCc_UBE2Q"/>
    <property type="match status" value="1"/>
</dbReference>
<feature type="region of interest" description="Disordered" evidence="1">
    <location>
        <begin position="1"/>
        <end position="36"/>
    </location>
</feature>
<evidence type="ECO:0000256" key="1">
    <source>
        <dbReference type="SAM" id="MobiDB-lite"/>
    </source>
</evidence>
<dbReference type="OMA" id="WHVRLHQ"/>
<dbReference type="STRING" id="1257118.L8GYQ1"/>
<protein>
    <submittedName>
        <fullName evidence="3">Ubiquitinconjugating enzyme subfamily protein</fullName>
    </submittedName>
</protein>
<dbReference type="PROSITE" id="PS50127">
    <property type="entry name" value="UBC_2"/>
    <property type="match status" value="1"/>
</dbReference>
<evidence type="ECO:0000313" key="4">
    <source>
        <dbReference type="Proteomes" id="UP000011083"/>
    </source>
</evidence>
<sequence length="199" mass="23210">MEENRVVKKSKEAKAKKKKEKEEEGEEKKQVEDVPEAYTKAATERLLKELKELRQPNVTKDGYSVAPVEDNIYKWHVKLFGWDDDAQIKQDLTLYESLTQRDHVLLEEYPNMPPFIRVVYPRFHQYTGHITIGGSICVKDLTRSGWSAEFQLQPFFVMIRNLLLEGGALVDMDNYATDYSEQEAREAFDRVARAHGWEP</sequence>
<dbReference type="RefSeq" id="XP_004340442.1">
    <property type="nucleotide sequence ID" value="XM_004340394.1"/>
</dbReference>
<dbReference type="Pfam" id="PF00179">
    <property type="entry name" value="UQ_con"/>
    <property type="match status" value="1"/>
</dbReference>
<gene>
    <name evidence="3" type="ORF">ACA1_138360</name>
</gene>
<feature type="compositionally biased region" description="Basic and acidic residues" evidence="1">
    <location>
        <begin position="1"/>
        <end position="13"/>
    </location>
</feature>
<dbReference type="SUPFAM" id="SSF54495">
    <property type="entry name" value="UBC-like"/>
    <property type="match status" value="1"/>
</dbReference>
<dbReference type="Proteomes" id="UP000011083">
    <property type="component" value="Unassembled WGS sequence"/>
</dbReference>
<evidence type="ECO:0000313" key="3">
    <source>
        <dbReference type="EMBL" id="ELR18414.1"/>
    </source>
</evidence>
<organism evidence="3 4">
    <name type="scientific">Acanthamoeba castellanii (strain ATCC 30010 / Neff)</name>
    <dbReference type="NCBI Taxonomy" id="1257118"/>
    <lineage>
        <taxon>Eukaryota</taxon>
        <taxon>Amoebozoa</taxon>
        <taxon>Discosea</taxon>
        <taxon>Longamoebia</taxon>
        <taxon>Centramoebida</taxon>
        <taxon>Acanthamoebidae</taxon>
        <taxon>Acanthamoeba</taxon>
    </lineage>
</organism>
<dbReference type="SMART" id="SM00212">
    <property type="entry name" value="UBCc"/>
    <property type="match status" value="1"/>
</dbReference>
<dbReference type="GeneID" id="14919211"/>
<dbReference type="AlphaFoldDB" id="L8GYQ1"/>
<evidence type="ECO:0000259" key="2">
    <source>
        <dbReference type="PROSITE" id="PS50127"/>
    </source>
</evidence>